<evidence type="ECO:0000313" key="7">
    <source>
        <dbReference type="Proteomes" id="UP001243717"/>
    </source>
</evidence>
<evidence type="ECO:0000259" key="5">
    <source>
        <dbReference type="SMART" id="SM00722"/>
    </source>
</evidence>
<dbReference type="EMBL" id="JARXIC010000003">
    <property type="protein sequence ID" value="MDQ8193273.1"/>
    <property type="molecule type" value="Genomic_DNA"/>
</dbReference>
<evidence type="ECO:0000256" key="4">
    <source>
        <dbReference type="SAM" id="SignalP"/>
    </source>
</evidence>
<dbReference type="InterPro" id="IPR007742">
    <property type="entry name" value="NosD_dom"/>
</dbReference>
<feature type="domain" description="Carbohydrate-binding/sugar hydrolysis" evidence="5">
    <location>
        <begin position="220"/>
        <end position="352"/>
    </location>
</feature>
<comment type="caution">
    <text evidence="6">The sequence shown here is derived from an EMBL/GenBank/DDBJ whole genome shotgun (WGS) entry which is preliminary data.</text>
</comment>
<dbReference type="NCBIfam" id="TIGR03804">
    <property type="entry name" value="para_beta_helix"/>
    <property type="match status" value="2"/>
</dbReference>
<dbReference type="Pfam" id="PF05048">
    <property type="entry name" value="NosD"/>
    <property type="match status" value="1"/>
</dbReference>
<dbReference type="SUPFAM" id="SSF51126">
    <property type="entry name" value="Pectin lyase-like"/>
    <property type="match status" value="1"/>
</dbReference>
<gene>
    <name evidence="6" type="ORF">QEH59_02475</name>
</gene>
<evidence type="ECO:0000256" key="3">
    <source>
        <dbReference type="ARBA" id="ARBA00022786"/>
    </source>
</evidence>
<evidence type="ECO:0000256" key="2">
    <source>
        <dbReference type="ARBA" id="ARBA00022737"/>
    </source>
</evidence>
<name>A0ABU1AEX6_9BACT</name>
<dbReference type="InterPro" id="IPR051550">
    <property type="entry name" value="SCF-Subunits/Alg-Epimerases"/>
</dbReference>
<protein>
    <submittedName>
        <fullName evidence="6">NosD domain-containing protein</fullName>
    </submittedName>
</protein>
<dbReference type="RefSeq" id="WP_308983777.1">
    <property type="nucleotide sequence ID" value="NZ_JARXIC010000003.1"/>
</dbReference>
<dbReference type="PANTHER" id="PTHR22990">
    <property type="entry name" value="F-BOX ONLY PROTEIN"/>
    <property type="match status" value="1"/>
</dbReference>
<feature type="domain" description="Carbohydrate-binding/sugar hydrolysis" evidence="5">
    <location>
        <begin position="40"/>
        <end position="214"/>
    </location>
</feature>
<proteinExistence type="predicted"/>
<keyword evidence="2" id="KW-0677">Repeat</keyword>
<sequence>MWTRYSQWAVLLACAAGLSAPLVAAATLPAQSLQARIDATAPGDVLELAAGIYRGPVTIEQAMTLRGLPGAVIDGGREGSVIRVRAPHVSIEGLTIRNSGLNLGNDEAGIHATGDSVSIINNRIESCLHGIYLREVKGGTLRGNSIVGATGGTLEPIHDALTAGAPRLGGGSEFCAVALLDSNRRGNGIHLFSSSDLRIENNRVARTRDGIYFSFTDACVATGNHVSDTRYGLHYMYSNENRFDHNYFDRNAAGAALMYSGGLRVENNDFSGNRGSRAYGMLLQSVDDSTIQNNLFADNTIGLYAENCQHNAFVGNHIAGNYIGLRMGGSSADNRVAQNRFARNLHPAEFAGTADANQWSDPQYGNLWQLSQSPDLDGDGVGELAHREADFLGDMRRSFPLVGLLSGSPGLELLRFAQSRAKLPQLPTIEDPHPLTRTIAP</sequence>
<organism evidence="6 7">
    <name type="scientific">Thalassobacterium sedimentorum</name>
    <dbReference type="NCBI Taxonomy" id="3041258"/>
    <lineage>
        <taxon>Bacteria</taxon>
        <taxon>Pseudomonadati</taxon>
        <taxon>Verrucomicrobiota</taxon>
        <taxon>Opitutia</taxon>
        <taxon>Puniceicoccales</taxon>
        <taxon>Coraliomargaritaceae</taxon>
        <taxon>Thalassobacterium</taxon>
    </lineage>
</organism>
<accession>A0ABU1AEX6</accession>
<comment type="pathway">
    <text evidence="1">Protein modification; protein ubiquitination.</text>
</comment>
<dbReference type="InterPro" id="IPR006633">
    <property type="entry name" value="Carb-bd_sugar_hydrolysis-dom"/>
</dbReference>
<evidence type="ECO:0000313" key="6">
    <source>
        <dbReference type="EMBL" id="MDQ8193273.1"/>
    </source>
</evidence>
<dbReference type="InterPro" id="IPR022441">
    <property type="entry name" value="Para_beta_helix_rpt-2"/>
</dbReference>
<evidence type="ECO:0000256" key="1">
    <source>
        <dbReference type="ARBA" id="ARBA00004906"/>
    </source>
</evidence>
<keyword evidence="4" id="KW-0732">Signal</keyword>
<dbReference type="SMART" id="SM00710">
    <property type="entry name" value="PbH1"/>
    <property type="match status" value="9"/>
</dbReference>
<dbReference type="PANTHER" id="PTHR22990:SF15">
    <property type="entry name" value="F-BOX ONLY PROTEIN 10"/>
    <property type="match status" value="1"/>
</dbReference>
<feature type="chain" id="PRO_5047218456" evidence="4">
    <location>
        <begin position="25"/>
        <end position="441"/>
    </location>
</feature>
<keyword evidence="7" id="KW-1185">Reference proteome</keyword>
<dbReference type="Gene3D" id="2.160.20.10">
    <property type="entry name" value="Single-stranded right-handed beta-helix, Pectin lyase-like"/>
    <property type="match status" value="2"/>
</dbReference>
<feature type="signal peptide" evidence="4">
    <location>
        <begin position="1"/>
        <end position="24"/>
    </location>
</feature>
<dbReference type="InterPro" id="IPR011050">
    <property type="entry name" value="Pectin_lyase_fold/virulence"/>
</dbReference>
<dbReference type="InterPro" id="IPR012334">
    <property type="entry name" value="Pectin_lyas_fold"/>
</dbReference>
<dbReference type="InterPro" id="IPR006626">
    <property type="entry name" value="PbH1"/>
</dbReference>
<reference evidence="6 7" key="1">
    <citation type="submission" date="2023-04" db="EMBL/GenBank/DDBJ databases">
        <title>A novel bacteria isolated from coastal sediment.</title>
        <authorList>
            <person name="Liu X.-J."/>
            <person name="Du Z.-J."/>
        </authorList>
    </citation>
    <scope>NUCLEOTIDE SEQUENCE [LARGE SCALE GENOMIC DNA]</scope>
    <source>
        <strain evidence="6 7">SDUM461004</strain>
    </source>
</reference>
<dbReference type="SMART" id="SM00722">
    <property type="entry name" value="CASH"/>
    <property type="match status" value="2"/>
</dbReference>
<dbReference type="Proteomes" id="UP001243717">
    <property type="component" value="Unassembled WGS sequence"/>
</dbReference>
<keyword evidence="3" id="KW-0833">Ubl conjugation pathway</keyword>